<organism evidence="2 3">
    <name type="scientific">Thomasclavelia spiroformis</name>
    <dbReference type="NCBI Taxonomy" id="29348"/>
    <lineage>
        <taxon>Bacteria</taxon>
        <taxon>Bacillati</taxon>
        <taxon>Bacillota</taxon>
        <taxon>Erysipelotrichia</taxon>
        <taxon>Erysipelotrichales</taxon>
        <taxon>Coprobacillaceae</taxon>
        <taxon>Thomasclavelia</taxon>
    </lineage>
</organism>
<keyword evidence="1" id="KW-0812">Transmembrane</keyword>
<accession>A0A943I3N8</accession>
<keyword evidence="1" id="KW-1133">Transmembrane helix</keyword>
<evidence type="ECO:0000313" key="3">
    <source>
        <dbReference type="Proteomes" id="UP000751224"/>
    </source>
</evidence>
<reference evidence="2" key="1">
    <citation type="submission" date="2021-02" db="EMBL/GenBank/DDBJ databases">
        <title>Infant gut strain persistence is associated with maternal origin, phylogeny, and functional potential including surface adhesion and iron acquisition.</title>
        <authorList>
            <person name="Lou Y.C."/>
        </authorList>
    </citation>
    <scope>NUCLEOTIDE SEQUENCE</scope>
    <source>
        <strain evidence="2">L3_108_000G1_dasL3_108_000G1_metabat.metabat.11</strain>
    </source>
</reference>
<dbReference type="AlphaFoldDB" id="A0A943I3N8"/>
<feature type="transmembrane region" description="Helical" evidence="1">
    <location>
        <begin position="401"/>
        <end position="423"/>
    </location>
</feature>
<name>A0A943I3N8_9FIRM</name>
<evidence type="ECO:0000313" key="2">
    <source>
        <dbReference type="EMBL" id="MBS5588698.1"/>
    </source>
</evidence>
<feature type="transmembrane region" description="Helical" evidence="1">
    <location>
        <begin position="464"/>
        <end position="482"/>
    </location>
</feature>
<feature type="transmembrane region" description="Helical" evidence="1">
    <location>
        <begin position="435"/>
        <end position="457"/>
    </location>
</feature>
<keyword evidence="1" id="KW-0472">Membrane</keyword>
<comment type="caution">
    <text evidence="2">The sequence shown here is derived from an EMBL/GenBank/DDBJ whole genome shotgun (WGS) entry which is preliminary data.</text>
</comment>
<sequence>MAAETKQFRDELKKVQSQVKSATDSVTAQTSRIKSAFSGVKNTLAGLAIGAGLLSLGKQATQVASNIQEVQNVVDVAFGSMAWKAEQFSKSALEAFGMSELSAKKTTGTYMTMAKSAGISESAASDMAVTLAGLTGDVASFYNISQELADVRLKSVFTGETETLKELGVVMTQTNLQAYALSQGINKNISDMNQAEQTTLRYNFVLDRLAFVQGDFARTSNSWANQIRILQERFKQLLGIIGNGLIAALTPVVKFLNMIIGKLITFANVISAVFGRLFGKKSEGQQAASGFKAADNAAKNATASTGGLNNALKGTEGQAKKTAKALGSLAGFDELNTINTTATDTAENTGTGNTSGGYPIDPIDWDNAFKEPDTSGIEASVDKVMGYINKFRDFLKANKPIITSLLAGILAGLVSFGIIKNWGTLIAPIKELKTIVGLLGLAFSEATGPVSFLSALFGSTLGPVIAVSAAIGIVTAALVYLYQTSETFRNIVNTALSSLFEILNSLWNTVLQPLFSFLTDVFSTILIPIGALITDVFLKGVEGLFTIVLSFWNDILSPLAKFLVDILAIALRGVIDIWNSWKPVIEMIFAALQWLWDNILSPLADFIVGVFCDSFKNWGKLIEELIPSIEEIFQGLIDFFVGIFTLDLEKAWEGIKKIFSGFSNFLDSVFATDWTRVLGSLGEPLNALFKTINTVWESAKGIFNGVINFVTGVFTGNWRQAWEGVKDIFKGIFDMLAGLVKAPINAVIAIINGAIDGINKIGFEVPDWVPFIGGKEFKVNVPKMQYLAQGGVVNRATLGVFGEAGTEAVIPLKRNTQGLDLIAQKLAERLPLGGDTGGTYVINLVLENGKILTKMIIDNIKEYEVQTGKPVFDY</sequence>
<proteinExistence type="predicted"/>
<dbReference type="Proteomes" id="UP000751224">
    <property type="component" value="Unassembled WGS sequence"/>
</dbReference>
<gene>
    <name evidence="2" type="ORF">KHX14_07790</name>
</gene>
<evidence type="ECO:0000256" key="1">
    <source>
        <dbReference type="SAM" id="Phobius"/>
    </source>
</evidence>
<evidence type="ECO:0008006" key="4">
    <source>
        <dbReference type="Google" id="ProtNLM"/>
    </source>
</evidence>
<dbReference type="InterPro" id="IPR016024">
    <property type="entry name" value="ARM-type_fold"/>
</dbReference>
<feature type="transmembrane region" description="Helical" evidence="1">
    <location>
        <begin position="514"/>
        <end position="538"/>
    </location>
</feature>
<dbReference type="SUPFAM" id="SSF48371">
    <property type="entry name" value="ARM repeat"/>
    <property type="match status" value="1"/>
</dbReference>
<dbReference type="EMBL" id="JAGZCC010000047">
    <property type="protein sequence ID" value="MBS5588698.1"/>
    <property type="molecule type" value="Genomic_DNA"/>
</dbReference>
<protein>
    <recommendedName>
        <fullName evidence="4">Phage tail tape measure protein</fullName>
    </recommendedName>
</protein>